<dbReference type="InterPro" id="IPR051237">
    <property type="entry name" value="Ferric-chelate_Red/DefProt"/>
</dbReference>
<dbReference type="GeneTree" id="ENSGT00940000165599"/>
<evidence type="ECO:0000313" key="4">
    <source>
        <dbReference type="Ensembl" id="ENSDCDP00010011358.1"/>
    </source>
</evidence>
<dbReference type="Pfam" id="PF02014">
    <property type="entry name" value="Reeler"/>
    <property type="match status" value="1"/>
</dbReference>
<feature type="signal peptide" evidence="2">
    <location>
        <begin position="1"/>
        <end position="22"/>
    </location>
</feature>
<reference evidence="4" key="2">
    <citation type="submission" date="2025-08" db="UniProtKB">
        <authorList>
            <consortium name="Ensembl"/>
        </authorList>
    </citation>
    <scope>IDENTIFICATION</scope>
</reference>
<reference evidence="4 5" key="1">
    <citation type="submission" date="2020-06" db="EMBL/GenBank/DDBJ databases">
        <authorList>
            <consortium name="Wellcome Sanger Institute Data Sharing"/>
        </authorList>
    </citation>
    <scope>NUCLEOTIDE SEQUENCE [LARGE SCALE GENOMIC DNA]</scope>
</reference>
<dbReference type="AlphaFoldDB" id="A0AAY4ARA6"/>
<comment type="similarity">
    <text evidence="1">Belongs to the FRRS1 family.</text>
</comment>
<keyword evidence="2" id="KW-0732">Signal</keyword>
<dbReference type="PROSITE" id="PS51019">
    <property type="entry name" value="REELIN"/>
    <property type="match status" value="1"/>
</dbReference>
<evidence type="ECO:0000256" key="1">
    <source>
        <dbReference type="ARBA" id="ARBA00009195"/>
    </source>
</evidence>
<dbReference type="Gene3D" id="2.60.40.4060">
    <property type="entry name" value="Reeler domain"/>
    <property type="match status" value="1"/>
</dbReference>
<dbReference type="InterPro" id="IPR042307">
    <property type="entry name" value="Reeler_sf"/>
</dbReference>
<protein>
    <recommendedName>
        <fullName evidence="3">Reelin domain-containing protein</fullName>
    </recommendedName>
</protein>
<dbReference type="PANTHER" id="PTHR45828">
    <property type="entry name" value="CYTOCHROME B561/FERRIC REDUCTASE TRANSMEMBRANE"/>
    <property type="match status" value="1"/>
</dbReference>
<proteinExistence type="inferred from homology"/>
<dbReference type="Ensembl" id="ENSDCDT00010011883.1">
    <property type="protein sequence ID" value="ENSDCDP00010011358.1"/>
    <property type="gene ID" value="ENSDCDG00010005031.1"/>
</dbReference>
<keyword evidence="5" id="KW-1185">Reference proteome</keyword>
<reference evidence="4" key="3">
    <citation type="submission" date="2025-09" db="UniProtKB">
        <authorList>
            <consortium name="Ensembl"/>
        </authorList>
    </citation>
    <scope>IDENTIFICATION</scope>
</reference>
<dbReference type="InterPro" id="IPR002861">
    <property type="entry name" value="Reeler_dom"/>
</dbReference>
<evidence type="ECO:0000313" key="5">
    <source>
        <dbReference type="Proteomes" id="UP000694580"/>
    </source>
</evidence>
<name>A0AAY4ARA6_9TELE</name>
<dbReference type="FunFam" id="2.60.40.4060:FF:000003">
    <property type="entry name" value="Ferric chelate reductase 1"/>
    <property type="match status" value="1"/>
</dbReference>
<gene>
    <name evidence="4" type="primary">LOC114790223</name>
</gene>
<evidence type="ECO:0000259" key="3">
    <source>
        <dbReference type="PROSITE" id="PS51019"/>
    </source>
</evidence>
<feature type="chain" id="PRO_5044346015" description="Reelin domain-containing protein" evidence="2">
    <location>
        <begin position="23"/>
        <end position="201"/>
    </location>
</feature>
<dbReference type="PANTHER" id="PTHR45828:SF36">
    <property type="entry name" value="REELIN DOMAIN-CONTAINING PROTEIN"/>
    <property type="match status" value="1"/>
</dbReference>
<feature type="domain" description="Reelin" evidence="3">
    <location>
        <begin position="13"/>
        <end position="181"/>
    </location>
</feature>
<organism evidence="4 5">
    <name type="scientific">Denticeps clupeoides</name>
    <name type="common">denticle herring</name>
    <dbReference type="NCBI Taxonomy" id="299321"/>
    <lineage>
        <taxon>Eukaryota</taxon>
        <taxon>Metazoa</taxon>
        <taxon>Chordata</taxon>
        <taxon>Craniata</taxon>
        <taxon>Vertebrata</taxon>
        <taxon>Euteleostomi</taxon>
        <taxon>Actinopterygii</taxon>
        <taxon>Neopterygii</taxon>
        <taxon>Teleostei</taxon>
        <taxon>Clupei</taxon>
        <taxon>Clupeiformes</taxon>
        <taxon>Denticipitoidei</taxon>
        <taxon>Denticipitidae</taxon>
        <taxon>Denticeps</taxon>
    </lineage>
</organism>
<dbReference type="Proteomes" id="UP000694580">
    <property type="component" value="Chromosome 5"/>
</dbReference>
<dbReference type="RefSeq" id="XP_028835918.1">
    <property type="nucleotide sequence ID" value="XM_028980085.1"/>
</dbReference>
<sequence>MSCLRSFVVPALLCGLGRVLHAYPGGAPAGACGSMAPQHGANPQASASPYVVAANASTFRHGEKIKVYVTSTETYRGILLQARNPNTSAIVGSWTSPPATTKAISCDSGKANAVTHGSAVDRRAADFVYTWQAPSSGAPDVVQFQATLVKTEYVFWTSIKSPMLKLDPTVVVIDTTGTGEPLSCSVFVMVAAACLGVVWHV</sequence>
<accession>A0AAY4ARA6</accession>
<dbReference type="GeneID" id="114790223"/>
<dbReference type="CDD" id="cd08544">
    <property type="entry name" value="Reeler"/>
    <property type="match status" value="1"/>
</dbReference>
<evidence type="ECO:0000256" key="2">
    <source>
        <dbReference type="SAM" id="SignalP"/>
    </source>
</evidence>
<dbReference type="GO" id="GO:0016020">
    <property type="term" value="C:membrane"/>
    <property type="evidence" value="ECO:0007669"/>
    <property type="project" value="TreeGrafter"/>
</dbReference>